<proteinExistence type="predicted"/>
<evidence type="ECO:0000313" key="5">
    <source>
        <dbReference type="Proteomes" id="UP000318413"/>
    </source>
</evidence>
<dbReference type="InterPro" id="IPR018247">
    <property type="entry name" value="EF_Hand_1_Ca_BS"/>
</dbReference>
<dbReference type="OrthoDB" id="5470953at2"/>
<dbReference type="Proteomes" id="UP000318413">
    <property type="component" value="Unassembled WGS sequence"/>
</dbReference>
<dbReference type="Pfam" id="PF13202">
    <property type="entry name" value="EF-hand_5"/>
    <property type="match status" value="3"/>
</dbReference>
<evidence type="ECO:0000259" key="3">
    <source>
        <dbReference type="PROSITE" id="PS50222"/>
    </source>
</evidence>
<dbReference type="InterPro" id="IPR002048">
    <property type="entry name" value="EF_hand_dom"/>
</dbReference>
<protein>
    <submittedName>
        <fullName evidence="4">EF-hand domain-containing protein</fullName>
    </submittedName>
</protein>
<organism evidence="4 5">
    <name type="scientific">Sphingomonas oligophenolica</name>
    <dbReference type="NCBI Taxonomy" id="301154"/>
    <lineage>
        <taxon>Bacteria</taxon>
        <taxon>Pseudomonadati</taxon>
        <taxon>Pseudomonadota</taxon>
        <taxon>Alphaproteobacteria</taxon>
        <taxon>Sphingomonadales</taxon>
        <taxon>Sphingomonadaceae</taxon>
        <taxon>Sphingomonas</taxon>
    </lineage>
</organism>
<dbReference type="PROSITE" id="PS00018">
    <property type="entry name" value="EF_HAND_1"/>
    <property type="match status" value="1"/>
</dbReference>
<dbReference type="GO" id="GO:0005509">
    <property type="term" value="F:calcium ion binding"/>
    <property type="evidence" value="ECO:0007669"/>
    <property type="project" value="InterPro"/>
</dbReference>
<dbReference type="InterPro" id="IPR011992">
    <property type="entry name" value="EF-hand-dom_pair"/>
</dbReference>
<feature type="signal peptide" evidence="2">
    <location>
        <begin position="1"/>
        <end position="21"/>
    </location>
</feature>
<evidence type="ECO:0000313" key="4">
    <source>
        <dbReference type="EMBL" id="TPG15714.1"/>
    </source>
</evidence>
<dbReference type="Gene3D" id="1.10.238.10">
    <property type="entry name" value="EF-hand"/>
    <property type="match status" value="1"/>
</dbReference>
<evidence type="ECO:0000256" key="2">
    <source>
        <dbReference type="SAM" id="SignalP"/>
    </source>
</evidence>
<gene>
    <name evidence="4" type="ORF">EAH84_00345</name>
</gene>
<sequence length="189" mass="19498">MRRLVPLSLACLTLAATPATAQYGSGGHRGGRGGQNGAGQTPTTPQPAAGSERATIMIEPVGMLIATFDSNGDGRVTQAELTAGVARTFKVSDTFGSGRMGYIDYADWATRWLGDADALPSPFTVDANGDNVITLDELQAAIAHIFARFDAGKDGVVTRKELLTIHSAPNGGGFGGGARHRGGKDRGSP</sequence>
<dbReference type="PROSITE" id="PS50222">
    <property type="entry name" value="EF_HAND_2"/>
    <property type="match status" value="1"/>
</dbReference>
<dbReference type="RefSeq" id="WP_140866033.1">
    <property type="nucleotide sequence ID" value="NZ_RCZK01000001.1"/>
</dbReference>
<feature type="chain" id="PRO_5021458190" evidence="2">
    <location>
        <begin position="22"/>
        <end position="189"/>
    </location>
</feature>
<feature type="domain" description="EF-hand" evidence="3">
    <location>
        <begin position="137"/>
        <end position="172"/>
    </location>
</feature>
<reference evidence="4 5" key="1">
    <citation type="journal article" date="2019" name="Environ. Microbiol.">
        <title>Species interactions and distinct microbial communities in high Arctic permafrost affected cryosols are associated with the CH4 and CO2 gas fluxes.</title>
        <authorList>
            <person name="Altshuler I."/>
            <person name="Hamel J."/>
            <person name="Turney S."/>
            <person name="Magnuson E."/>
            <person name="Levesque R."/>
            <person name="Greer C."/>
            <person name="Whyte L.G."/>
        </authorList>
    </citation>
    <scope>NUCLEOTIDE SEQUENCE [LARGE SCALE GENOMIC DNA]</scope>
    <source>
        <strain evidence="4 5">S5.1</strain>
    </source>
</reference>
<dbReference type="SUPFAM" id="SSF47473">
    <property type="entry name" value="EF-hand"/>
    <property type="match status" value="1"/>
</dbReference>
<keyword evidence="2" id="KW-0732">Signal</keyword>
<evidence type="ECO:0000256" key="1">
    <source>
        <dbReference type="SAM" id="MobiDB-lite"/>
    </source>
</evidence>
<feature type="compositionally biased region" description="Gly residues" evidence="1">
    <location>
        <begin position="24"/>
        <end position="37"/>
    </location>
</feature>
<name>A0A502CSP7_9SPHN</name>
<comment type="caution">
    <text evidence="4">The sequence shown here is derived from an EMBL/GenBank/DDBJ whole genome shotgun (WGS) entry which is preliminary data.</text>
</comment>
<keyword evidence="5" id="KW-1185">Reference proteome</keyword>
<dbReference type="EMBL" id="RCZK01000001">
    <property type="protein sequence ID" value="TPG15714.1"/>
    <property type="molecule type" value="Genomic_DNA"/>
</dbReference>
<dbReference type="AlphaFoldDB" id="A0A502CSP7"/>
<accession>A0A502CSP7</accession>
<feature type="region of interest" description="Disordered" evidence="1">
    <location>
        <begin position="22"/>
        <end position="51"/>
    </location>
</feature>